<evidence type="ECO:0000256" key="1">
    <source>
        <dbReference type="PROSITE-ProRule" id="PRU00176"/>
    </source>
</evidence>
<comment type="caution">
    <text evidence="3">The sequence shown here is derived from an EMBL/GenBank/DDBJ whole genome shotgun (WGS) entry which is preliminary data.</text>
</comment>
<sequence length="219" mass="24145">MIFIGRTKTVVVLGGIFLSILSKQMSVQAFMTIANRHLASQCTGTLLHAESQAEYGKSLEMPSTYVTCGQCGSSYALKKEDLGGGTGRRLECSVCGHAWFQSQNRIMELGDNFEMVELPERDMKRIQMNIEEGKSPKFVGAMKLYVGNIAFGCTEEDLWDTFEKVGSVGEVSLVRDDQGRNRGFAFITMRDTADGEKAMAELDGLELNGRALSVRESNN</sequence>
<dbReference type="PROSITE" id="PS50102">
    <property type="entry name" value="RRM"/>
    <property type="match status" value="1"/>
</dbReference>
<name>A0A9K3PSW4_9STRA</name>
<evidence type="ECO:0000313" key="3">
    <source>
        <dbReference type="EMBL" id="KAG7358437.1"/>
    </source>
</evidence>
<dbReference type="InterPro" id="IPR011723">
    <property type="entry name" value="Znf/thioredoxin_put"/>
</dbReference>
<feature type="domain" description="RRM" evidence="2">
    <location>
        <begin position="142"/>
        <end position="219"/>
    </location>
</feature>
<protein>
    <submittedName>
        <fullName evidence="3">RNP-1 like RNA-binding protein</fullName>
    </submittedName>
</protein>
<accession>A0A9K3PSW4</accession>
<dbReference type="GO" id="GO:0003723">
    <property type="term" value="F:RNA binding"/>
    <property type="evidence" value="ECO:0007669"/>
    <property type="project" value="UniProtKB-UniRule"/>
</dbReference>
<reference evidence="3" key="1">
    <citation type="journal article" date="2021" name="Sci. Rep.">
        <title>Diploid genomic architecture of Nitzschia inconspicua, an elite biomass production diatom.</title>
        <authorList>
            <person name="Oliver A."/>
            <person name="Podell S."/>
            <person name="Pinowska A."/>
            <person name="Traller J.C."/>
            <person name="Smith S.R."/>
            <person name="McClure R."/>
            <person name="Beliaev A."/>
            <person name="Bohutskyi P."/>
            <person name="Hill E.A."/>
            <person name="Rabines A."/>
            <person name="Zheng H."/>
            <person name="Allen L.Z."/>
            <person name="Kuo A."/>
            <person name="Grigoriev I.V."/>
            <person name="Allen A.E."/>
            <person name="Hazlebeck D."/>
            <person name="Allen E.E."/>
        </authorList>
    </citation>
    <scope>NUCLEOTIDE SEQUENCE</scope>
    <source>
        <strain evidence="3">Hildebrandi</strain>
    </source>
</reference>
<keyword evidence="1" id="KW-0694">RNA-binding</keyword>
<dbReference type="OrthoDB" id="439808at2759"/>
<dbReference type="PANTHER" id="PTHR48034">
    <property type="entry name" value="TRANSFORMER-2 SEX-DETERMINING PROTEIN-RELATED"/>
    <property type="match status" value="1"/>
</dbReference>
<organism evidence="3 4">
    <name type="scientific">Nitzschia inconspicua</name>
    <dbReference type="NCBI Taxonomy" id="303405"/>
    <lineage>
        <taxon>Eukaryota</taxon>
        <taxon>Sar</taxon>
        <taxon>Stramenopiles</taxon>
        <taxon>Ochrophyta</taxon>
        <taxon>Bacillariophyta</taxon>
        <taxon>Bacillariophyceae</taxon>
        <taxon>Bacillariophycidae</taxon>
        <taxon>Bacillariales</taxon>
        <taxon>Bacillariaceae</taxon>
        <taxon>Nitzschia</taxon>
    </lineage>
</organism>
<dbReference type="Proteomes" id="UP000693970">
    <property type="component" value="Unassembled WGS sequence"/>
</dbReference>
<dbReference type="AlphaFoldDB" id="A0A9K3PSW4"/>
<dbReference type="EMBL" id="JAGRRH010000014">
    <property type="protein sequence ID" value="KAG7358437.1"/>
    <property type="molecule type" value="Genomic_DNA"/>
</dbReference>
<reference evidence="3" key="2">
    <citation type="submission" date="2021-04" db="EMBL/GenBank/DDBJ databases">
        <authorList>
            <person name="Podell S."/>
        </authorList>
    </citation>
    <scope>NUCLEOTIDE SEQUENCE</scope>
    <source>
        <strain evidence="3">Hildebrandi</strain>
    </source>
</reference>
<evidence type="ECO:0000313" key="4">
    <source>
        <dbReference type="Proteomes" id="UP000693970"/>
    </source>
</evidence>
<keyword evidence="4" id="KW-1185">Reference proteome</keyword>
<proteinExistence type="predicted"/>
<evidence type="ECO:0000259" key="2">
    <source>
        <dbReference type="PROSITE" id="PS50102"/>
    </source>
</evidence>
<dbReference type="NCBIfam" id="TIGR02098">
    <property type="entry name" value="MJ0042_CXXC"/>
    <property type="match status" value="1"/>
</dbReference>
<dbReference type="Pfam" id="PF00076">
    <property type="entry name" value="RRM_1"/>
    <property type="match status" value="1"/>
</dbReference>
<dbReference type="InterPro" id="IPR050441">
    <property type="entry name" value="RBM"/>
</dbReference>
<dbReference type="SMART" id="SM00360">
    <property type="entry name" value="RRM"/>
    <property type="match status" value="1"/>
</dbReference>
<dbReference type="InterPro" id="IPR000504">
    <property type="entry name" value="RRM_dom"/>
</dbReference>
<gene>
    <name evidence="3" type="ORF">IV203_015025</name>
</gene>